<dbReference type="AlphaFoldDB" id="A0A5J5HT00"/>
<keyword evidence="11" id="KW-1185">Reference proteome</keyword>
<evidence type="ECO:0000313" key="9">
    <source>
        <dbReference type="EMBL" id="KAA9023310.1"/>
    </source>
</evidence>
<dbReference type="EMBL" id="VYQA01000039">
    <property type="protein sequence ID" value="KAA9023310.1"/>
    <property type="molecule type" value="Genomic_DNA"/>
</dbReference>
<keyword evidence="3 6" id="KW-1133">Transmembrane helix</keyword>
<dbReference type="SUPFAM" id="SSF54427">
    <property type="entry name" value="NTF2-like"/>
    <property type="match status" value="1"/>
</dbReference>
<protein>
    <submittedName>
        <fullName evidence="9">Conjugal transfer protein TrbF</fullName>
    </submittedName>
</protein>
<evidence type="ECO:0000313" key="11">
    <source>
        <dbReference type="Proteomes" id="UP000326364"/>
    </source>
</evidence>
<evidence type="ECO:0000256" key="5">
    <source>
        <dbReference type="SAM" id="MobiDB-lite"/>
    </source>
</evidence>
<dbReference type="EMBL" id="VYQB01000041">
    <property type="protein sequence ID" value="KAA9011091.1"/>
    <property type="molecule type" value="Genomic_DNA"/>
</dbReference>
<accession>A0A5J5HT00</accession>
<dbReference type="CDD" id="cd16425">
    <property type="entry name" value="TrbF"/>
    <property type="match status" value="1"/>
</dbReference>
<comment type="caution">
    <text evidence="9">The sequence shown here is derived from an EMBL/GenBank/DDBJ whole genome shotgun (WGS) entry which is preliminary data.</text>
</comment>
<dbReference type="InterPro" id="IPR035658">
    <property type="entry name" value="TrbF"/>
</dbReference>
<evidence type="ECO:0000259" key="7">
    <source>
        <dbReference type="Pfam" id="PF04335"/>
    </source>
</evidence>
<evidence type="ECO:0000313" key="10">
    <source>
        <dbReference type="Proteomes" id="UP000325933"/>
    </source>
</evidence>
<dbReference type="NCBIfam" id="NF010446">
    <property type="entry name" value="PRK13872.1"/>
    <property type="match status" value="1"/>
</dbReference>
<keyword evidence="2 6" id="KW-0812">Transmembrane</keyword>
<dbReference type="GO" id="GO:0016020">
    <property type="term" value="C:membrane"/>
    <property type="evidence" value="ECO:0007669"/>
    <property type="project" value="UniProtKB-SubCell"/>
</dbReference>
<reference evidence="10 11" key="1">
    <citation type="submission" date="2019-09" db="EMBL/GenBank/DDBJ databases">
        <authorList>
            <person name="Feng G."/>
        </authorList>
    </citation>
    <scope>NUCLEOTIDE SEQUENCE [LARGE SCALE GENOMIC DNA]</scope>
    <source>
        <strain evidence="9 10">KACC 19283</strain>
        <strain evidence="8 11">KACC 19284</strain>
    </source>
</reference>
<comment type="subcellular location">
    <subcellularLocation>
        <location evidence="1">Membrane</location>
        <topology evidence="1">Single-pass membrane protein</topology>
    </subcellularLocation>
</comment>
<feature type="transmembrane region" description="Helical" evidence="6">
    <location>
        <begin position="43"/>
        <end position="61"/>
    </location>
</feature>
<sequence length="282" mass="31365">MIFKRSIQRYGQMPAPETPWQRAGQLWDERLGSARVQARNWRLVAFSSLGFTGILIASNVWQSMQSRVAPYVVEVDRLGEARSVAPAIQNYRPTDGQIAWHLGRFISNVRSVSTDPVLVKRNWLDAYDFATDRAAIFLNDYARSNDPFAGIGQRSVSVQVTSVVRASDNSFQVKWTESIFERGSLSKTERWTAMLTVIMQPPKTADALRKNPLGLFVNAIDWARELDAQPSNQARQAGRAQVPTDNLPTADDATLPTEPTAIPMPTVAPAPVPTTDEKGDRP</sequence>
<dbReference type="InterPro" id="IPR032710">
    <property type="entry name" value="NTF2-like_dom_sf"/>
</dbReference>
<feature type="region of interest" description="Disordered" evidence="5">
    <location>
        <begin position="229"/>
        <end position="282"/>
    </location>
</feature>
<dbReference type="InterPro" id="IPR007430">
    <property type="entry name" value="VirB8"/>
</dbReference>
<dbReference type="RefSeq" id="WP_150426917.1">
    <property type="nucleotide sequence ID" value="NZ_VYQA01000039.1"/>
</dbReference>
<proteinExistence type="predicted"/>
<evidence type="ECO:0000313" key="8">
    <source>
        <dbReference type="EMBL" id="KAA9011091.1"/>
    </source>
</evidence>
<gene>
    <name evidence="9" type="ORF">F4U95_23620</name>
    <name evidence="8" type="ORF">F4U96_23755</name>
</gene>
<dbReference type="Proteomes" id="UP000326364">
    <property type="component" value="Unassembled WGS sequence"/>
</dbReference>
<evidence type="ECO:0000256" key="2">
    <source>
        <dbReference type="ARBA" id="ARBA00022692"/>
    </source>
</evidence>
<keyword evidence="4 6" id="KW-0472">Membrane</keyword>
<feature type="domain" description="Bacterial virulence protein VirB8" evidence="7">
    <location>
        <begin position="22"/>
        <end position="225"/>
    </location>
</feature>
<dbReference type="Proteomes" id="UP000325933">
    <property type="component" value="Unassembled WGS sequence"/>
</dbReference>
<evidence type="ECO:0000256" key="3">
    <source>
        <dbReference type="ARBA" id="ARBA00022989"/>
    </source>
</evidence>
<evidence type="ECO:0000256" key="6">
    <source>
        <dbReference type="SAM" id="Phobius"/>
    </source>
</evidence>
<dbReference type="Gene3D" id="3.10.450.230">
    <property type="entry name" value="VirB8 protein"/>
    <property type="match status" value="1"/>
</dbReference>
<evidence type="ECO:0000256" key="4">
    <source>
        <dbReference type="ARBA" id="ARBA00023136"/>
    </source>
</evidence>
<dbReference type="Pfam" id="PF04335">
    <property type="entry name" value="VirB8"/>
    <property type="match status" value="1"/>
</dbReference>
<organism evidence="9 10">
    <name type="scientific">Sphingobium limneticum</name>
    <dbReference type="NCBI Taxonomy" id="1007511"/>
    <lineage>
        <taxon>Bacteria</taxon>
        <taxon>Pseudomonadati</taxon>
        <taxon>Pseudomonadota</taxon>
        <taxon>Alphaproteobacteria</taxon>
        <taxon>Sphingomonadales</taxon>
        <taxon>Sphingomonadaceae</taxon>
        <taxon>Sphingobium</taxon>
    </lineage>
</organism>
<evidence type="ECO:0000256" key="1">
    <source>
        <dbReference type="ARBA" id="ARBA00004167"/>
    </source>
</evidence>
<name>A0A5J5HT00_9SPHN</name>